<evidence type="ECO:0000313" key="5">
    <source>
        <dbReference type="Proteomes" id="UP000030905"/>
    </source>
</evidence>
<keyword evidence="1" id="KW-0812">Transmembrane</keyword>
<dbReference type="EMBL" id="JPGY02000001">
    <property type="protein sequence ID" value="KRU14468.1"/>
    <property type="molecule type" value="Genomic_DNA"/>
</dbReference>
<dbReference type="Proteomes" id="UP000028042">
    <property type="component" value="Unassembled WGS sequence"/>
</dbReference>
<evidence type="ECO:0000313" key="4">
    <source>
        <dbReference type="Proteomes" id="UP000028042"/>
    </source>
</evidence>
<protein>
    <recommendedName>
        <fullName evidence="6">Hemolysin XhlA</fullName>
    </recommendedName>
</protein>
<keyword evidence="1" id="KW-0472">Membrane</keyword>
<reference evidence="2 5" key="1">
    <citation type="journal article" date="2015" name="Genome Announc.">
        <title>Complete Genome Sequence of the Nitrogen-Fixing and Solvent-Producing Clostridium pasteurianum DSM 525.</title>
        <authorList>
            <person name="Poehlein A."/>
            <person name="Grosse-Honebrink A."/>
            <person name="Zhang Y."/>
            <person name="Minton N.P."/>
            <person name="Daniel R."/>
        </authorList>
    </citation>
    <scope>NUCLEOTIDE SEQUENCE [LARGE SCALE GENOMIC DNA]</scope>
    <source>
        <strain evidence="2">DSM 525</strain>
        <strain evidence="5">DSM 525 / ATCC 6013</strain>
    </source>
</reference>
<dbReference type="KEGG" id="cpat:CLPA_c34580"/>
<evidence type="ECO:0008006" key="6">
    <source>
        <dbReference type="Google" id="ProtNLM"/>
    </source>
</evidence>
<dbReference type="EMBL" id="CP009268">
    <property type="protein sequence ID" value="AJA53507.1"/>
    <property type="molecule type" value="Genomic_DNA"/>
</dbReference>
<evidence type="ECO:0000313" key="3">
    <source>
        <dbReference type="EMBL" id="KRU14468.1"/>
    </source>
</evidence>
<dbReference type="KEGG" id="cpae:CPAST_c34580"/>
<dbReference type="PATRIC" id="fig|1262449.3.peg.2599"/>
<name>A0A0H3J7R8_CLOPA</name>
<gene>
    <name evidence="2" type="ORF">CLPA_c34580</name>
    <name evidence="3" type="ORF">CP6013_03726</name>
</gene>
<evidence type="ECO:0000256" key="1">
    <source>
        <dbReference type="SAM" id="Phobius"/>
    </source>
</evidence>
<reference evidence="3" key="2">
    <citation type="submission" date="2015-10" db="EMBL/GenBank/DDBJ databases">
        <title>Improved Draft Genome Sequence of Clostridium pasteurianum Strain ATCC 6013 (DSM 525) Using a Hybrid Next-Generation Sequencing Approach.</title>
        <authorList>
            <person name="Pyne M.E."/>
            <person name="Utturkar S.M."/>
            <person name="Brown S.D."/>
            <person name="Moo-Young M."/>
            <person name="Chung D.A."/>
            <person name="Chou P.C."/>
        </authorList>
    </citation>
    <scope>NUCLEOTIDE SEQUENCE</scope>
    <source>
        <strain evidence="3">ATCC 6013</strain>
    </source>
</reference>
<sequence length="74" mass="8493">MNNEVIETKILEHDDKIKEHDTKINNLEKSDVKHDDNISQLCEKIDGLIQQNSKLLYAVLVGMAGILVKILFFK</sequence>
<organism evidence="2 5">
    <name type="scientific">Clostridium pasteurianum DSM 525 = ATCC 6013</name>
    <dbReference type="NCBI Taxonomy" id="1262449"/>
    <lineage>
        <taxon>Bacteria</taxon>
        <taxon>Bacillati</taxon>
        <taxon>Bacillota</taxon>
        <taxon>Clostridia</taxon>
        <taxon>Eubacteriales</taxon>
        <taxon>Clostridiaceae</taxon>
        <taxon>Clostridium</taxon>
    </lineage>
</organism>
<evidence type="ECO:0000313" key="2">
    <source>
        <dbReference type="EMBL" id="AJA53507.1"/>
    </source>
</evidence>
<feature type="transmembrane region" description="Helical" evidence="1">
    <location>
        <begin position="55"/>
        <end position="73"/>
    </location>
</feature>
<keyword evidence="1" id="KW-1133">Transmembrane helix</keyword>
<keyword evidence="5" id="KW-1185">Reference proteome</keyword>
<dbReference type="Proteomes" id="UP000030905">
    <property type="component" value="Chromosome"/>
</dbReference>
<dbReference type="AlphaFoldDB" id="A0A0H3J7R8"/>
<proteinExistence type="predicted"/>
<dbReference type="RefSeq" id="WP_003445973.1">
    <property type="nucleotide sequence ID" value="NZ_ANZB01000008.1"/>
</dbReference>
<accession>A0A0H3J7R8</accession>
<reference evidence="3 4" key="3">
    <citation type="journal article" name="Genome Announc.">
        <title>Improved Draft Genome Sequence of Clostridium pasteurianum Strain ATCC 6013 (DSM 525) Using a Hybrid Next-Generation Sequencing Approach.</title>
        <authorList>
            <person name="Pyne M.E."/>
            <person name="Utturkar S."/>
            <person name="Brown S.D."/>
            <person name="Moo-Young M."/>
            <person name="Chung D.A."/>
            <person name="Chou C.P."/>
        </authorList>
    </citation>
    <scope>NUCLEOTIDE SEQUENCE [LARGE SCALE GENOMIC DNA]</scope>
    <source>
        <strain evidence="3 4">ATCC 6013</strain>
    </source>
</reference>
<dbReference type="GeneID" id="93075557"/>